<evidence type="ECO:0000256" key="2">
    <source>
        <dbReference type="ARBA" id="ARBA00022475"/>
    </source>
</evidence>
<feature type="chain" id="PRO_5034063717" evidence="13">
    <location>
        <begin position="17"/>
        <end position="658"/>
    </location>
</feature>
<dbReference type="InterPro" id="IPR051170">
    <property type="entry name" value="Neural/epithelial_adhesion"/>
</dbReference>
<dbReference type="PRINTS" id="PR00014">
    <property type="entry name" value="FNTYPEIII"/>
</dbReference>
<evidence type="ECO:0000313" key="16">
    <source>
        <dbReference type="Ensembl" id="ENSCCRP00015066524.1"/>
    </source>
</evidence>
<evidence type="ECO:0000259" key="14">
    <source>
        <dbReference type="PROSITE" id="PS50835"/>
    </source>
</evidence>
<evidence type="ECO:0000256" key="13">
    <source>
        <dbReference type="SAM" id="SignalP"/>
    </source>
</evidence>
<dbReference type="SMART" id="SM00408">
    <property type="entry name" value="IGc2"/>
    <property type="match status" value="4"/>
</dbReference>
<keyword evidence="7 12" id="KW-1133">Transmembrane helix</keyword>
<feature type="transmembrane region" description="Helical" evidence="12">
    <location>
        <begin position="562"/>
        <end position="585"/>
    </location>
</feature>
<dbReference type="InterPro" id="IPR003961">
    <property type="entry name" value="FN3_dom"/>
</dbReference>
<reference evidence="16" key="1">
    <citation type="submission" date="2025-08" db="UniProtKB">
        <authorList>
            <consortium name="Ensembl"/>
        </authorList>
    </citation>
    <scope>IDENTIFICATION</scope>
</reference>
<dbReference type="PROSITE" id="PS50853">
    <property type="entry name" value="FN3"/>
    <property type="match status" value="2"/>
</dbReference>
<dbReference type="SMART" id="SM00060">
    <property type="entry name" value="FN3"/>
    <property type="match status" value="2"/>
</dbReference>
<keyword evidence="3 12" id="KW-0812">Transmembrane</keyword>
<evidence type="ECO:0000256" key="10">
    <source>
        <dbReference type="ARBA" id="ARBA00023180"/>
    </source>
</evidence>
<dbReference type="Pfam" id="PF13927">
    <property type="entry name" value="Ig_3"/>
    <property type="match status" value="1"/>
</dbReference>
<comment type="subcellular location">
    <subcellularLocation>
        <location evidence="1">Cell membrane</location>
        <topology evidence="1">Single-pass type I membrane protein</topology>
    </subcellularLocation>
</comment>
<keyword evidence="4 13" id="KW-0732">Signal</keyword>
<keyword evidence="10" id="KW-0325">Glycoprotein</keyword>
<evidence type="ECO:0000256" key="1">
    <source>
        <dbReference type="ARBA" id="ARBA00004251"/>
    </source>
</evidence>
<dbReference type="Pfam" id="PF07679">
    <property type="entry name" value="I-set"/>
    <property type="match status" value="3"/>
</dbReference>
<feature type="domain" description="Fibronectin type-III" evidence="15">
    <location>
        <begin position="466"/>
        <end position="557"/>
    </location>
</feature>
<keyword evidence="5" id="KW-0677">Repeat</keyword>
<dbReference type="FunFam" id="2.60.40.10:FF:000636">
    <property type="entry name" value="Neural cell adhesion molecule 2"/>
    <property type="match status" value="1"/>
</dbReference>
<sequence length="658" mass="73736">MTISVCVCVCVFIVIGEPVSLDWYNPQGERMVPSQRVALHNEGVRSRLTLYNAKIEDAGIYRCQASDAQGHTQEATVVLEIYQKLTFRDVRSPQEFRQGDVAEVVCDVTSSPVPVVSWFYNNMEIIEDTEKFQLLQNNNLQVQRVTKADEGVYRCEARVEARGEIDFRDIILVVNVPPVVSVPQQSFNATADYGESVTFTCRAYGSPEPDVTWHRKGVQLQESERYVMRARGTTLTVRNIQQDDGGSYTCKASNKAGEVEHELFLKVFGEDTFFYWVTNHTIFFSWEGNPVNISCDVMSNPPATMLWRREKLTIPSEGAGNMRVHSAPGRSLLEVTPMSDRDFGRYNCTARNNIGMRFQEFILAQADVPSNPYSVRLSSVAQRMATVTFTKPDSHGGVPISHYLVKYKDISSQNWKDVKSQGTQTIVLLTNLEPNTTYEVRVAAVNGKGQGEFSRTESFQTLPIREPSPPSVQGQRGVGKAYRLGLVKHDDGGMPILEYIVKYKTQWMTKLVPGVNDFVLLQPLQWNTQYEVEITARNVKGLSEPTFLKFSMPKKPDITDSLFSGLGLGALVGLGLAGLLLLLVLVDVSCFFLRQCGLLMCITRKLCSKKTATSGKSKELEEGKAHWKKGIGAEIIFIQKLLVNFKNNYKETSSDSLN</sequence>
<feature type="signal peptide" evidence="13">
    <location>
        <begin position="1"/>
        <end position="16"/>
    </location>
</feature>
<evidence type="ECO:0000259" key="15">
    <source>
        <dbReference type="PROSITE" id="PS50853"/>
    </source>
</evidence>
<dbReference type="Gene3D" id="2.60.40.10">
    <property type="entry name" value="Immunoglobulins"/>
    <property type="match status" value="6"/>
</dbReference>
<dbReference type="Pfam" id="PF00041">
    <property type="entry name" value="fn3"/>
    <property type="match status" value="1"/>
</dbReference>
<dbReference type="CDD" id="cd00063">
    <property type="entry name" value="FN3"/>
    <property type="match status" value="2"/>
</dbReference>
<protein>
    <submittedName>
        <fullName evidence="16">Neural cell adhesion molecule 2</fullName>
    </submittedName>
</protein>
<keyword evidence="8 12" id="KW-0472">Membrane</keyword>
<dbReference type="AlphaFoldDB" id="A0A8C1WHZ1"/>
<dbReference type="FunFam" id="2.60.40.10:FF:000173">
    <property type="entry name" value="Neural cell adhesion molecule 1"/>
    <property type="match status" value="1"/>
</dbReference>
<dbReference type="FunFam" id="2.60.40.10:FF:000528">
    <property type="entry name" value="Neural cell adhesion molecule 2"/>
    <property type="match status" value="1"/>
</dbReference>
<dbReference type="GO" id="GO:0007155">
    <property type="term" value="P:cell adhesion"/>
    <property type="evidence" value="ECO:0007669"/>
    <property type="project" value="UniProtKB-KW"/>
</dbReference>
<feature type="domain" description="Ig-like" evidence="14">
    <location>
        <begin position="83"/>
        <end position="166"/>
    </location>
</feature>
<dbReference type="Ensembl" id="ENSCCRT00015068699.1">
    <property type="protein sequence ID" value="ENSCCRP00015066524.1"/>
    <property type="gene ID" value="ENSCCRG00015025589.1"/>
</dbReference>
<dbReference type="PRINTS" id="PR01838">
    <property type="entry name" value="NCAMFAMILY"/>
</dbReference>
<dbReference type="Proteomes" id="UP000694700">
    <property type="component" value="Unplaced"/>
</dbReference>
<dbReference type="PROSITE" id="PS50835">
    <property type="entry name" value="IG_LIKE"/>
    <property type="match status" value="4"/>
</dbReference>
<dbReference type="InterPro" id="IPR013783">
    <property type="entry name" value="Ig-like_fold"/>
</dbReference>
<evidence type="ECO:0000256" key="8">
    <source>
        <dbReference type="ARBA" id="ARBA00023136"/>
    </source>
</evidence>
<dbReference type="InterPro" id="IPR036116">
    <property type="entry name" value="FN3_sf"/>
</dbReference>
<evidence type="ECO:0000256" key="11">
    <source>
        <dbReference type="ARBA" id="ARBA00023319"/>
    </source>
</evidence>
<dbReference type="InterPro" id="IPR003598">
    <property type="entry name" value="Ig_sub2"/>
</dbReference>
<dbReference type="InterPro" id="IPR013098">
    <property type="entry name" value="Ig_I-set"/>
</dbReference>
<evidence type="ECO:0000313" key="17">
    <source>
        <dbReference type="Proteomes" id="UP000694700"/>
    </source>
</evidence>
<dbReference type="GO" id="GO:0043005">
    <property type="term" value="C:neuron projection"/>
    <property type="evidence" value="ECO:0007669"/>
    <property type="project" value="TreeGrafter"/>
</dbReference>
<feature type="domain" description="Fibronectin type-III" evidence="15">
    <location>
        <begin position="368"/>
        <end position="464"/>
    </location>
</feature>
<evidence type="ECO:0000256" key="5">
    <source>
        <dbReference type="ARBA" id="ARBA00022737"/>
    </source>
</evidence>
<dbReference type="InterPro" id="IPR003599">
    <property type="entry name" value="Ig_sub"/>
</dbReference>
<dbReference type="InterPro" id="IPR009138">
    <property type="entry name" value="Neural_cell_adh"/>
</dbReference>
<dbReference type="InterPro" id="IPR036179">
    <property type="entry name" value="Ig-like_dom_sf"/>
</dbReference>
<keyword evidence="6" id="KW-0130">Cell adhesion</keyword>
<proteinExistence type="predicted"/>
<feature type="domain" description="Ig-like" evidence="14">
    <location>
        <begin position="177"/>
        <end position="266"/>
    </location>
</feature>
<accession>A0A8C1WHZ1</accession>
<evidence type="ECO:0000256" key="6">
    <source>
        <dbReference type="ARBA" id="ARBA00022889"/>
    </source>
</evidence>
<dbReference type="FunFam" id="2.60.40.10:FF:000086">
    <property type="entry name" value="Neural cell adhesion molecule 1"/>
    <property type="match status" value="1"/>
</dbReference>
<name>A0A8C1WHZ1_CYPCA</name>
<evidence type="ECO:0000256" key="3">
    <source>
        <dbReference type="ARBA" id="ARBA00022692"/>
    </source>
</evidence>
<dbReference type="GO" id="GO:0005886">
    <property type="term" value="C:plasma membrane"/>
    <property type="evidence" value="ECO:0007669"/>
    <property type="project" value="UniProtKB-SubCell"/>
</dbReference>
<gene>
    <name evidence="16" type="primary">LOC109093779</name>
</gene>
<evidence type="ECO:0000256" key="4">
    <source>
        <dbReference type="ARBA" id="ARBA00022729"/>
    </source>
</evidence>
<dbReference type="PANTHER" id="PTHR12231:SF231">
    <property type="entry name" value="NEURAL CELL ADHESION MOLECULE 2"/>
    <property type="match status" value="1"/>
</dbReference>
<feature type="domain" description="Ig-like" evidence="14">
    <location>
        <begin position="1"/>
        <end position="78"/>
    </location>
</feature>
<dbReference type="SMART" id="SM00409">
    <property type="entry name" value="IG"/>
    <property type="match status" value="4"/>
</dbReference>
<keyword evidence="9" id="KW-1015">Disulfide bond</keyword>
<dbReference type="CDD" id="cd00096">
    <property type="entry name" value="Ig"/>
    <property type="match status" value="2"/>
</dbReference>
<evidence type="ECO:0000256" key="7">
    <source>
        <dbReference type="ARBA" id="ARBA00022989"/>
    </source>
</evidence>
<dbReference type="SUPFAM" id="SSF49265">
    <property type="entry name" value="Fibronectin type III"/>
    <property type="match status" value="1"/>
</dbReference>
<keyword evidence="2" id="KW-1003">Cell membrane</keyword>
<dbReference type="SUPFAM" id="SSF48726">
    <property type="entry name" value="Immunoglobulin"/>
    <property type="match status" value="4"/>
</dbReference>
<organism evidence="16 17">
    <name type="scientific">Cyprinus carpio</name>
    <name type="common">Common carp</name>
    <dbReference type="NCBI Taxonomy" id="7962"/>
    <lineage>
        <taxon>Eukaryota</taxon>
        <taxon>Metazoa</taxon>
        <taxon>Chordata</taxon>
        <taxon>Craniata</taxon>
        <taxon>Vertebrata</taxon>
        <taxon>Euteleostomi</taxon>
        <taxon>Actinopterygii</taxon>
        <taxon>Neopterygii</taxon>
        <taxon>Teleostei</taxon>
        <taxon>Ostariophysi</taxon>
        <taxon>Cypriniformes</taxon>
        <taxon>Cyprinidae</taxon>
        <taxon>Cyprininae</taxon>
        <taxon>Cyprinus</taxon>
    </lineage>
</organism>
<evidence type="ECO:0000256" key="12">
    <source>
        <dbReference type="SAM" id="Phobius"/>
    </source>
</evidence>
<dbReference type="InterPro" id="IPR007110">
    <property type="entry name" value="Ig-like_dom"/>
</dbReference>
<feature type="domain" description="Ig-like" evidence="14">
    <location>
        <begin position="287"/>
        <end position="364"/>
    </location>
</feature>
<evidence type="ECO:0000256" key="9">
    <source>
        <dbReference type="ARBA" id="ARBA00023157"/>
    </source>
</evidence>
<dbReference type="PANTHER" id="PTHR12231">
    <property type="entry name" value="CTX-RELATED TYPE I TRANSMEMBRANE PROTEIN"/>
    <property type="match status" value="1"/>
</dbReference>
<dbReference type="CDD" id="cd20970">
    <property type="entry name" value="IgI_1_MuSK"/>
    <property type="match status" value="1"/>
</dbReference>
<keyword evidence="11" id="KW-0393">Immunoglobulin domain</keyword>
<dbReference type="FunFam" id="2.60.40.10:FF:000436">
    <property type="entry name" value="Neural cell adhesion molecule 2"/>
    <property type="match status" value="1"/>
</dbReference>